<dbReference type="GO" id="GO:0006405">
    <property type="term" value="P:RNA export from nucleus"/>
    <property type="evidence" value="ECO:0007669"/>
    <property type="project" value="TreeGrafter"/>
</dbReference>
<evidence type="ECO:0000256" key="2">
    <source>
        <dbReference type="ARBA" id="ARBA00022448"/>
    </source>
</evidence>
<feature type="compositionally biased region" description="Polar residues" evidence="5">
    <location>
        <begin position="839"/>
        <end position="866"/>
    </location>
</feature>
<dbReference type="GO" id="GO:0008139">
    <property type="term" value="F:nuclear localization sequence binding"/>
    <property type="evidence" value="ECO:0007669"/>
    <property type="project" value="TreeGrafter"/>
</dbReference>
<feature type="compositionally biased region" description="Acidic residues" evidence="5">
    <location>
        <begin position="1023"/>
        <end position="1037"/>
    </location>
</feature>
<dbReference type="GO" id="GO:0006606">
    <property type="term" value="P:protein import into nucleus"/>
    <property type="evidence" value="ECO:0007669"/>
    <property type="project" value="TreeGrafter"/>
</dbReference>
<feature type="compositionally biased region" description="Low complexity" evidence="5">
    <location>
        <begin position="951"/>
        <end position="963"/>
    </location>
</feature>
<feature type="compositionally biased region" description="Polar residues" evidence="5">
    <location>
        <begin position="515"/>
        <end position="527"/>
    </location>
</feature>
<dbReference type="PANTHER" id="PTHR23193">
    <property type="entry name" value="NUCLEAR PORE COMPLEX PROTEIN NUP"/>
    <property type="match status" value="1"/>
</dbReference>
<feature type="compositionally biased region" description="Polar residues" evidence="5">
    <location>
        <begin position="1362"/>
        <end position="1374"/>
    </location>
</feature>
<feature type="compositionally biased region" description="Low complexity" evidence="5">
    <location>
        <begin position="1055"/>
        <end position="1069"/>
    </location>
</feature>
<feature type="compositionally biased region" description="Polar residues" evidence="5">
    <location>
        <begin position="1137"/>
        <end position="1153"/>
    </location>
</feature>
<feature type="compositionally biased region" description="Polar residues" evidence="5">
    <location>
        <begin position="1099"/>
        <end position="1115"/>
    </location>
</feature>
<keyword evidence="3" id="KW-0811">Translocation</keyword>
<dbReference type="OrthoDB" id="248320at2759"/>
<dbReference type="Proteomes" id="UP000034841">
    <property type="component" value="Unassembled WGS sequence"/>
</dbReference>
<dbReference type="InterPro" id="IPR026054">
    <property type="entry name" value="Nucleoporin"/>
</dbReference>
<evidence type="ECO:0000313" key="8">
    <source>
        <dbReference type="Proteomes" id="UP000034841"/>
    </source>
</evidence>
<feature type="compositionally biased region" description="Polar residues" evidence="5">
    <location>
        <begin position="778"/>
        <end position="805"/>
    </location>
</feature>
<feature type="compositionally biased region" description="Polar residues" evidence="5">
    <location>
        <begin position="901"/>
        <end position="933"/>
    </location>
</feature>
<organism evidence="7 8">
    <name type="scientific">Ceratocystis fimbriata f. sp. platani</name>
    <dbReference type="NCBI Taxonomy" id="88771"/>
    <lineage>
        <taxon>Eukaryota</taxon>
        <taxon>Fungi</taxon>
        <taxon>Dikarya</taxon>
        <taxon>Ascomycota</taxon>
        <taxon>Pezizomycotina</taxon>
        <taxon>Sordariomycetes</taxon>
        <taxon>Hypocreomycetidae</taxon>
        <taxon>Microascales</taxon>
        <taxon>Ceratocystidaceae</taxon>
        <taxon>Ceratocystis</taxon>
    </lineage>
</organism>
<reference evidence="7 8" key="1">
    <citation type="submission" date="2015-04" db="EMBL/GenBank/DDBJ databases">
        <title>Genome sequence of Ceratocystis platani, a major pathogen of plane trees.</title>
        <authorList>
            <person name="Belbahri L."/>
        </authorList>
    </citation>
    <scope>NUCLEOTIDE SEQUENCE [LARGE SCALE GENOMIC DNA]</scope>
    <source>
        <strain evidence="7 8">CFO</strain>
    </source>
</reference>
<feature type="region of interest" description="Disordered" evidence="5">
    <location>
        <begin position="739"/>
        <end position="1374"/>
    </location>
</feature>
<dbReference type="PANTHER" id="PTHR23193:SF23">
    <property type="entry name" value="NUCLEAR PORE COMPLEX PROTEIN NUP153"/>
    <property type="match status" value="1"/>
</dbReference>
<evidence type="ECO:0000256" key="4">
    <source>
        <dbReference type="ARBA" id="ARBA00023242"/>
    </source>
</evidence>
<dbReference type="Gene3D" id="2.130.10.10">
    <property type="entry name" value="YVTN repeat-like/Quinoprotein amine dehydrogenase"/>
    <property type="match status" value="1"/>
</dbReference>
<feature type="compositionally biased region" description="Polar residues" evidence="5">
    <location>
        <begin position="681"/>
        <end position="692"/>
    </location>
</feature>
<feature type="region of interest" description="Disordered" evidence="5">
    <location>
        <begin position="441"/>
        <end position="462"/>
    </location>
</feature>
<dbReference type="EMBL" id="LBBL01000068">
    <property type="protein sequence ID" value="KKF95970.1"/>
    <property type="molecule type" value="Genomic_DNA"/>
</dbReference>
<feature type="domain" description="Nucleoporin Nup159/Nup146 N-terminal" evidence="6">
    <location>
        <begin position="41"/>
        <end position="410"/>
    </location>
</feature>
<keyword evidence="4" id="KW-0539">Nucleus</keyword>
<feature type="compositionally biased region" description="Low complexity" evidence="5">
    <location>
        <begin position="502"/>
        <end position="514"/>
    </location>
</feature>
<feature type="compositionally biased region" description="Low complexity" evidence="5">
    <location>
        <begin position="1274"/>
        <end position="1286"/>
    </location>
</feature>
<feature type="region of interest" description="Disordered" evidence="5">
    <location>
        <begin position="625"/>
        <end position="725"/>
    </location>
</feature>
<evidence type="ECO:0000256" key="1">
    <source>
        <dbReference type="ARBA" id="ARBA00004567"/>
    </source>
</evidence>
<proteinExistence type="predicted"/>
<feature type="compositionally biased region" description="Low complexity" evidence="5">
    <location>
        <begin position="811"/>
        <end position="828"/>
    </location>
</feature>
<comment type="caution">
    <text evidence="7">The sequence shown here is derived from an EMBL/GenBank/DDBJ whole genome shotgun (WGS) entry which is preliminary data.</text>
</comment>
<protein>
    <submittedName>
        <fullName evidence="7">Nucleoporin nup146</fullName>
    </submittedName>
</protein>
<feature type="compositionally biased region" description="Polar residues" evidence="5">
    <location>
        <begin position="745"/>
        <end position="755"/>
    </location>
</feature>
<keyword evidence="8" id="KW-1185">Reference proteome</keyword>
<dbReference type="InterPro" id="IPR025574">
    <property type="entry name" value="Nucleoporin_FG_rpt"/>
</dbReference>
<keyword evidence="2" id="KW-0813">Transport</keyword>
<dbReference type="GO" id="GO:0017056">
    <property type="term" value="F:structural constituent of nuclear pore"/>
    <property type="evidence" value="ECO:0007669"/>
    <property type="project" value="TreeGrafter"/>
</dbReference>
<gene>
    <name evidence="7" type="primary">nup146</name>
    <name evidence="7" type="ORF">CFO_g1675</name>
</gene>
<dbReference type="Pfam" id="PF13634">
    <property type="entry name" value="Nucleoporin_FG"/>
    <property type="match status" value="2"/>
</dbReference>
<dbReference type="InterPro" id="IPR015943">
    <property type="entry name" value="WD40/YVTN_repeat-like_dom_sf"/>
</dbReference>
<dbReference type="InterPro" id="IPR039462">
    <property type="entry name" value="Nup159/Nup146_N"/>
</dbReference>
<comment type="subcellular location">
    <subcellularLocation>
        <location evidence="1">Nucleus</location>
        <location evidence="1">Nuclear pore complex</location>
    </subcellularLocation>
</comment>
<dbReference type="GO" id="GO:0005643">
    <property type="term" value="C:nuclear pore"/>
    <property type="evidence" value="ECO:0007669"/>
    <property type="project" value="UniProtKB-SubCell"/>
</dbReference>
<feature type="compositionally biased region" description="Low complexity" evidence="5">
    <location>
        <begin position="1118"/>
        <end position="1136"/>
    </location>
</feature>
<dbReference type="Pfam" id="PF16755">
    <property type="entry name" value="Beta-prop_NUP159_NUP214"/>
    <property type="match status" value="1"/>
</dbReference>
<name>A0A0F8B5S9_CERFI</name>
<keyword evidence="3" id="KW-0509">mRNA transport</keyword>
<feature type="compositionally biased region" description="Low complexity" evidence="5">
    <location>
        <begin position="1324"/>
        <end position="1334"/>
    </location>
</feature>
<evidence type="ECO:0000256" key="3">
    <source>
        <dbReference type="ARBA" id="ARBA00023132"/>
    </source>
</evidence>
<accession>A0A0F8B5S9</accession>
<feature type="compositionally biased region" description="Acidic residues" evidence="5">
    <location>
        <begin position="1003"/>
        <end position="1016"/>
    </location>
</feature>
<feature type="region of interest" description="Disordered" evidence="5">
    <location>
        <begin position="498"/>
        <end position="541"/>
    </location>
</feature>
<sequence length="1799" mass="188577">MASSTVAMGDELEIIQTELLGFKSLAGDAKVQLTSAWFDLPSSTASLLTIAPRKCLVAGAGPDAIIIVRTDTVRKAFESPSNDDSEARPVEPLVKIPVSAPISHLAFTSDEQYLLVASQHSSSVAVYETASLLGGGQSSAFELSISDVAVRILCPNVATEKAELCAVVTENGALHMLNLKSRSISSALVSEVSCVAWSTKGKQLVAGKVNGTVQQMTPDGDIKAEIPCPDGFHGVHVSSIQWLENHLFVAIYMTINENPPTSTYYVITRQPPSSYSFRKLPDPVDPFGSEKAPHHSILRLKDFPPNLQNVLVVSSTESPDIGLLTRSKTPLSTDFESDSITGVFTMTEMLDDTRRAGLPMDANCNNSIPIGMALDLSARDTVYKPIPSEEIDESPGPVPAVWVLTNEGVLVGWWLIYNESIKEGTTYPNMAALLPDLEEPASLQPATPATPATPAPPALAAPAALSSTPSAFGAPSAFGNASTTSAFGNASALGSKASPWGASDTASASPSTASKFGTSGFGNTPAPSASPAFGQPSSMGAGQSVISAKPLQWGSSSNAASSAPAFGQSGFASYGGTKSAFGAPSASTSSPLGSSAKSGGFSSFASTGGGFSSFGGAGGSSGESIFGKTSGTAPSPFTSTSNTDTAFKSTGSSGFGSNQPFKLQSSFQPQKTDDDEDATPDTKQSQSGSLFSTGFGAALDTSNSQSKDQDMDAAETTPAKTPSKSIFSAAAAITTPEVKGHFGTASGSFGSTKIPSQPIFGQPSSVNTQTPPKAEPSAISQSVFGSSSTPNATPRTAQESTTPATATKPIFGQSSSGFGQTSTTPSQTKSIFGTPKPAQESTTPATTGKSIFGQPSSGFGQPSATPNHKKSIFGDPESAQEPSTPTAPASIFGQPSRGFGQPSSTPSQTKSIFGNPSPSQESTTPMKSGSVFGQPSKIPIPGATRTSIFGTPSSSTPPAQPATNVFAKSIDKSKNIFGSPTALGDNGKADDEARKKDSSDSDQNGEEEFEEEEDQEEEHHEDGESEEEPFDEEDSNSEESTTPASKEKSFKPTLSSFKASGSSQKGASSIFDSTTPAKTTMFFGKATTPPTKSKIFGQTGESSTPAGRSTSTTLAKNPFAASTTPTTTPAPSRFSFMSSTSAPVPPESTSKKSYTAGDSSSSLASKKGVSDDDSTFLKPSLPKSTAKSTEKSTSVLEDAPLPPDPRLLTKKPTGRVGGIGKKSNFRKPPPPESEDESEEQESDDEEVSGPHDGNDLESDLEFDGSVVHVSKEISPSSSGRTHSSFSGLNGPFTLVSKPSTSDKTSLFSESLSKPSAIFPPPTQTSPRSPSPMRTAVPPRMMRAEGTRSVSAPGLPSNIAGRGTTSKAFGSSILGSKDSQIEENSFLSQQRKAKAKKDADEAQPLVDDEDDEVQKLLASELQPTLEIDQLMAHTDVAPPAHDSIPAQVEAVYRDINSMVDTIGLNARSVMQFVLGHSQTNGVQRQKEDLEIPDDWVLCNLMDLTDIVEIDLANDLEQARVSNPEQKKTVCSDLMRSMSRLRSKQQDLQVILARLDPNQAEMYQNLPLSPEQAAQQNELRREFAKFTQKLAEVEEALTLLKTRIATTSQASGKGKGASAQVPTVEAVMRTIGKMTTMAEKRSGDVDVLETQMRQLRLASVSASASVTPSRDLVLAANAGPSTPRTPQRYSKRASLFSPDRSMAGSASTMLFSPATPRAGYSSLLANSNGPFRASVSMTPVRDLALTPVAMASPVRRKLSGFSKEEKVQLMSKRARKKAVLGKLKAQVQEKGVTVWEMETVE</sequence>
<keyword evidence="3" id="KW-0653">Protein transport</keyword>
<evidence type="ECO:0000259" key="6">
    <source>
        <dbReference type="Pfam" id="PF16755"/>
    </source>
</evidence>
<feature type="compositionally biased region" description="Acidic residues" evidence="5">
    <location>
        <begin position="1232"/>
        <end position="1247"/>
    </location>
</feature>
<dbReference type="SUPFAM" id="SSF117289">
    <property type="entry name" value="Nucleoporin domain"/>
    <property type="match status" value="1"/>
</dbReference>
<evidence type="ECO:0000256" key="5">
    <source>
        <dbReference type="SAM" id="MobiDB-lite"/>
    </source>
</evidence>
<feature type="compositionally biased region" description="Low complexity" evidence="5">
    <location>
        <begin position="1156"/>
        <end position="1167"/>
    </location>
</feature>
<feature type="compositionally biased region" description="Polar residues" evidence="5">
    <location>
        <begin position="629"/>
        <end position="670"/>
    </location>
</feature>
<feature type="compositionally biased region" description="Low complexity" evidence="5">
    <location>
        <begin position="441"/>
        <end position="450"/>
    </location>
</feature>
<feature type="compositionally biased region" description="Polar residues" evidence="5">
    <location>
        <begin position="1296"/>
        <end position="1313"/>
    </location>
</feature>
<feature type="compositionally biased region" description="Polar residues" evidence="5">
    <location>
        <begin position="762"/>
        <end position="771"/>
    </location>
</feature>
<feature type="compositionally biased region" description="Basic and acidic residues" evidence="5">
    <location>
        <begin position="987"/>
        <end position="999"/>
    </location>
</feature>
<feature type="compositionally biased region" description="Low complexity" evidence="5">
    <location>
        <begin position="1183"/>
        <end position="1194"/>
    </location>
</feature>
<evidence type="ECO:0000313" key="7">
    <source>
        <dbReference type="EMBL" id="KKF95970.1"/>
    </source>
</evidence>
<keyword evidence="3" id="KW-0906">Nuclear pore complex</keyword>